<evidence type="ECO:0000256" key="2">
    <source>
        <dbReference type="SAM" id="Phobius"/>
    </source>
</evidence>
<reference evidence="4" key="1">
    <citation type="journal article" date="2023" name="GigaByte">
        <title>Genome assembly of the bearded iris, Iris pallida Lam.</title>
        <authorList>
            <person name="Bruccoleri R.E."/>
            <person name="Oakeley E.J."/>
            <person name="Faust A.M.E."/>
            <person name="Altorfer M."/>
            <person name="Dessus-Babus S."/>
            <person name="Burckhardt D."/>
            <person name="Oertli M."/>
            <person name="Naumann U."/>
            <person name="Petersen F."/>
            <person name="Wong J."/>
        </authorList>
    </citation>
    <scope>NUCLEOTIDE SEQUENCE</scope>
    <source>
        <strain evidence="4">GSM-AAB239-AS_SAM_17_03QT</strain>
    </source>
</reference>
<dbReference type="InterPro" id="IPR053070">
    <property type="entry name" value="RING-type_E3_ubiquitin-ligase"/>
</dbReference>
<organism evidence="4 5">
    <name type="scientific">Iris pallida</name>
    <name type="common">Sweet iris</name>
    <dbReference type="NCBI Taxonomy" id="29817"/>
    <lineage>
        <taxon>Eukaryota</taxon>
        <taxon>Viridiplantae</taxon>
        <taxon>Streptophyta</taxon>
        <taxon>Embryophyta</taxon>
        <taxon>Tracheophyta</taxon>
        <taxon>Spermatophyta</taxon>
        <taxon>Magnoliopsida</taxon>
        <taxon>Liliopsida</taxon>
        <taxon>Asparagales</taxon>
        <taxon>Iridaceae</taxon>
        <taxon>Iridoideae</taxon>
        <taxon>Irideae</taxon>
        <taxon>Iris</taxon>
    </lineage>
</organism>
<keyword evidence="2" id="KW-0472">Membrane</keyword>
<gene>
    <name evidence="4" type="ORF">M6B38_233750</name>
</gene>
<dbReference type="Proteomes" id="UP001140949">
    <property type="component" value="Unassembled WGS sequence"/>
</dbReference>
<keyword evidence="1" id="KW-0863">Zinc-finger</keyword>
<dbReference type="SUPFAM" id="SSF57850">
    <property type="entry name" value="RING/U-box"/>
    <property type="match status" value="1"/>
</dbReference>
<evidence type="ECO:0000313" key="4">
    <source>
        <dbReference type="EMBL" id="KAJ6794051.1"/>
    </source>
</evidence>
<dbReference type="AlphaFoldDB" id="A0AAX6DQN5"/>
<dbReference type="Gene3D" id="3.30.40.10">
    <property type="entry name" value="Zinc/RING finger domain, C3HC4 (zinc finger)"/>
    <property type="match status" value="1"/>
</dbReference>
<dbReference type="InterPro" id="IPR013083">
    <property type="entry name" value="Znf_RING/FYVE/PHD"/>
</dbReference>
<feature type="domain" description="RING-type" evidence="3">
    <location>
        <begin position="114"/>
        <end position="156"/>
    </location>
</feature>
<keyword evidence="2" id="KW-1133">Transmembrane helix</keyword>
<comment type="caution">
    <text evidence="4">The sequence shown here is derived from an EMBL/GenBank/DDBJ whole genome shotgun (WGS) entry which is preliminary data.</text>
</comment>
<dbReference type="SMART" id="SM01197">
    <property type="entry name" value="FANCL_C"/>
    <property type="match status" value="1"/>
</dbReference>
<keyword evidence="1" id="KW-0862">Zinc</keyword>
<dbReference type="InterPro" id="IPR001841">
    <property type="entry name" value="Znf_RING"/>
</dbReference>
<sequence length="224" mass="25218">MERPIPLNSISVIVGLRRSQKFPLSMVVNPNLVTTVIGFGMSVAFIVFICARLICGRIRSPVSRSASAFDMDLPSDDFNPPVRSINGLESLTLAAMRRMKYNHEAFPSSEDAQCSICLEDYQEREILRIMPKCNHNFHLACIDEWLRKQSTCPICRLPLNDSFEAPPTFGILREMTSPVTLNEHSNRSVTPSFQQTDGSVSNRDILDAIFLDIEVSHVESEIRT</sequence>
<name>A0AAX6DQN5_IRIPA</name>
<dbReference type="EMBL" id="JANAVB010042617">
    <property type="protein sequence ID" value="KAJ6794051.1"/>
    <property type="molecule type" value="Genomic_DNA"/>
</dbReference>
<dbReference type="GO" id="GO:0008270">
    <property type="term" value="F:zinc ion binding"/>
    <property type="evidence" value="ECO:0007669"/>
    <property type="project" value="UniProtKB-KW"/>
</dbReference>
<reference evidence="4" key="2">
    <citation type="submission" date="2023-04" db="EMBL/GenBank/DDBJ databases">
        <authorList>
            <person name="Bruccoleri R.E."/>
            <person name="Oakeley E.J."/>
            <person name="Faust A.-M."/>
            <person name="Dessus-Babus S."/>
            <person name="Altorfer M."/>
            <person name="Burckhardt D."/>
            <person name="Oertli M."/>
            <person name="Naumann U."/>
            <person name="Petersen F."/>
            <person name="Wong J."/>
        </authorList>
    </citation>
    <scope>NUCLEOTIDE SEQUENCE</scope>
    <source>
        <strain evidence="4">GSM-AAB239-AS_SAM_17_03QT</strain>
        <tissue evidence="4">Leaf</tissue>
    </source>
</reference>
<keyword evidence="2" id="KW-0812">Transmembrane</keyword>
<feature type="transmembrane region" description="Helical" evidence="2">
    <location>
        <begin position="32"/>
        <end position="55"/>
    </location>
</feature>
<keyword evidence="1" id="KW-0479">Metal-binding</keyword>
<proteinExistence type="predicted"/>
<evidence type="ECO:0000259" key="3">
    <source>
        <dbReference type="PROSITE" id="PS50089"/>
    </source>
</evidence>
<protein>
    <submittedName>
        <fullName evidence="4">RING-H2 finger protein ATL69</fullName>
    </submittedName>
</protein>
<evidence type="ECO:0000256" key="1">
    <source>
        <dbReference type="PROSITE-ProRule" id="PRU00175"/>
    </source>
</evidence>
<evidence type="ECO:0000313" key="5">
    <source>
        <dbReference type="Proteomes" id="UP001140949"/>
    </source>
</evidence>
<keyword evidence="5" id="KW-1185">Reference proteome</keyword>
<dbReference type="PROSITE" id="PS50089">
    <property type="entry name" value="ZF_RING_2"/>
    <property type="match status" value="1"/>
</dbReference>
<dbReference type="PANTHER" id="PTHR47035:SF4">
    <property type="entry name" value="OS02G0676500 PROTEIN"/>
    <property type="match status" value="1"/>
</dbReference>
<accession>A0AAX6DQN5</accession>
<dbReference type="PANTHER" id="PTHR47035">
    <property type="entry name" value="OS11G0150450 PROTEIN"/>
    <property type="match status" value="1"/>
</dbReference>
<dbReference type="CDD" id="cd16461">
    <property type="entry name" value="RING-H2_EL5-like"/>
    <property type="match status" value="1"/>
</dbReference>
<dbReference type="Pfam" id="PF13639">
    <property type="entry name" value="zf-RING_2"/>
    <property type="match status" value="1"/>
</dbReference>
<dbReference type="SMART" id="SM00184">
    <property type="entry name" value="RING"/>
    <property type="match status" value="1"/>
</dbReference>